<dbReference type="PANTHER" id="PTHR34475">
    <property type="match status" value="1"/>
</dbReference>
<protein>
    <submittedName>
        <fullName evidence="4">Helix-turn-helix domain-containing protein</fullName>
    </submittedName>
</protein>
<dbReference type="Gene3D" id="1.10.260.40">
    <property type="entry name" value="lambda repressor-like DNA-binding domains"/>
    <property type="match status" value="1"/>
</dbReference>
<keyword evidence="2" id="KW-0812">Transmembrane</keyword>
<keyword evidence="5" id="KW-1185">Reference proteome</keyword>
<dbReference type="GO" id="GO:0003677">
    <property type="term" value="F:DNA binding"/>
    <property type="evidence" value="ECO:0007669"/>
    <property type="project" value="InterPro"/>
</dbReference>
<keyword evidence="2" id="KW-0472">Membrane</keyword>
<feature type="transmembrane region" description="Helical" evidence="2">
    <location>
        <begin position="120"/>
        <end position="142"/>
    </location>
</feature>
<feature type="compositionally biased region" description="Low complexity" evidence="1">
    <location>
        <begin position="161"/>
        <end position="177"/>
    </location>
</feature>
<dbReference type="PANTHER" id="PTHR34475:SF1">
    <property type="entry name" value="CYTOSKELETON PROTEIN RODZ"/>
    <property type="match status" value="1"/>
</dbReference>
<dbReference type="InterPro" id="IPR025194">
    <property type="entry name" value="RodZ-like_C"/>
</dbReference>
<name>A0A839HEB4_9GAMM</name>
<evidence type="ECO:0000259" key="3">
    <source>
        <dbReference type="Pfam" id="PF13464"/>
    </source>
</evidence>
<dbReference type="InterPro" id="IPR010982">
    <property type="entry name" value="Lambda_DNA-bd_dom_sf"/>
</dbReference>
<dbReference type="Pfam" id="PF13413">
    <property type="entry name" value="HTH_25"/>
    <property type="match status" value="1"/>
</dbReference>
<reference evidence="4 5" key="1">
    <citation type="journal article" date="2020" name="Arch. Microbiol.">
        <title>The genome sequence of the giant phototrophic gammaproteobacterium Thiospirillum jenense gives insight into its physiological properties and phylogenetic relationships.</title>
        <authorList>
            <person name="Imhoff J.F."/>
            <person name="Meyer T.E."/>
            <person name="Kyndt J.A."/>
        </authorList>
    </citation>
    <scope>NUCLEOTIDE SEQUENCE [LARGE SCALE GENOMIC DNA]</scope>
    <source>
        <strain evidence="4 5">DSM 216</strain>
    </source>
</reference>
<evidence type="ECO:0000313" key="4">
    <source>
        <dbReference type="EMBL" id="MBB1126460.1"/>
    </source>
</evidence>
<dbReference type="Proteomes" id="UP000548632">
    <property type="component" value="Unassembled WGS sequence"/>
</dbReference>
<gene>
    <name evidence="4" type="ORF">HUK38_09465</name>
</gene>
<feature type="region of interest" description="Disordered" evidence="1">
    <location>
        <begin position="161"/>
        <end position="232"/>
    </location>
</feature>
<accession>A0A839HEB4</accession>
<feature type="region of interest" description="Disordered" evidence="1">
    <location>
        <begin position="1"/>
        <end position="25"/>
    </location>
</feature>
<comment type="caution">
    <text evidence="4">The sequence shown here is derived from an EMBL/GenBank/DDBJ whole genome shotgun (WGS) entry which is preliminary data.</text>
</comment>
<dbReference type="Pfam" id="PF13464">
    <property type="entry name" value="RodZ_C"/>
    <property type="match status" value="1"/>
</dbReference>
<sequence length="334" mass="35646">MDNDDNAQFAPSLMIDSADERTDSPGRQLRYARERRSLTLERVASDLRLSIAIVTALENDDYSGLPSPVFVSGYLNSYARLVGLDPAPLLAHYRGVRPTVELPVCGPALPKITTIRSSHLLMRLMSGAVILALTSGVTLWWINHRPQDAILPVAPQVMPTTPTAPAAPPAHSSAIPPDVMAPLPLPNRPAPPAIDAPVVPPTSAPLPAPSPPPAPSSEPRPQRGRDSGSLVADATAADATAIASAPPPPVVKKNREVAVSFKAPCWVDIRDASGRFKLIGEMRKGTRHVLAGEPPYSIIFGNATAVDMRVDGKVFDVRAQSRGNIARFKFDSTE</sequence>
<dbReference type="InterPro" id="IPR050400">
    <property type="entry name" value="Bact_Cytoskel_RodZ"/>
</dbReference>
<dbReference type="AlphaFoldDB" id="A0A839HEB4"/>
<feature type="domain" description="Cytoskeleton protein RodZ-like C-terminal" evidence="3">
    <location>
        <begin position="259"/>
        <end position="329"/>
    </location>
</feature>
<dbReference type="RefSeq" id="WP_182584091.1">
    <property type="nucleotide sequence ID" value="NZ_JABVCQ010000019.1"/>
</dbReference>
<proteinExistence type="predicted"/>
<evidence type="ECO:0000256" key="1">
    <source>
        <dbReference type="SAM" id="MobiDB-lite"/>
    </source>
</evidence>
<feature type="compositionally biased region" description="Pro residues" evidence="1">
    <location>
        <begin position="183"/>
        <end position="218"/>
    </location>
</feature>
<evidence type="ECO:0000313" key="5">
    <source>
        <dbReference type="Proteomes" id="UP000548632"/>
    </source>
</evidence>
<keyword evidence="2" id="KW-1133">Transmembrane helix</keyword>
<organism evidence="4 5">
    <name type="scientific">Thiospirillum jenense</name>
    <dbReference type="NCBI Taxonomy" id="1653858"/>
    <lineage>
        <taxon>Bacteria</taxon>
        <taxon>Pseudomonadati</taxon>
        <taxon>Pseudomonadota</taxon>
        <taxon>Gammaproteobacteria</taxon>
        <taxon>Chromatiales</taxon>
        <taxon>Chromatiaceae</taxon>
        <taxon>Thiospirillum</taxon>
    </lineage>
</organism>
<dbReference type="EMBL" id="JABVCQ010000019">
    <property type="protein sequence ID" value="MBB1126460.1"/>
    <property type="molecule type" value="Genomic_DNA"/>
</dbReference>
<evidence type="ECO:0000256" key="2">
    <source>
        <dbReference type="SAM" id="Phobius"/>
    </source>
</evidence>